<dbReference type="Gene3D" id="3.40.50.300">
    <property type="entry name" value="P-loop containing nucleotide triphosphate hydrolases"/>
    <property type="match status" value="1"/>
</dbReference>
<evidence type="ECO:0000313" key="9">
    <source>
        <dbReference type="EMBL" id="KKS42421.1"/>
    </source>
</evidence>
<dbReference type="PATRIC" id="fig|1618341.3.peg.619"/>
<dbReference type="EMBL" id="LCCZ01000044">
    <property type="protein sequence ID" value="KKS42421.1"/>
    <property type="molecule type" value="Genomic_DNA"/>
</dbReference>
<dbReference type="CDD" id="cd19500">
    <property type="entry name" value="RecA-like_Lon"/>
    <property type="match status" value="1"/>
</dbReference>
<evidence type="ECO:0000256" key="2">
    <source>
        <dbReference type="ARBA" id="ARBA00022741"/>
    </source>
</evidence>
<dbReference type="InterPro" id="IPR003593">
    <property type="entry name" value="AAA+_ATPase"/>
</dbReference>
<dbReference type="PANTHER" id="PTHR43718">
    <property type="entry name" value="LON PROTEASE"/>
    <property type="match status" value="1"/>
</dbReference>
<dbReference type="GO" id="GO:0016887">
    <property type="term" value="F:ATP hydrolysis activity"/>
    <property type="evidence" value="ECO:0007669"/>
    <property type="project" value="InterPro"/>
</dbReference>
<evidence type="ECO:0000256" key="5">
    <source>
        <dbReference type="ARBA" id="ARBA00022840"/>
    </source>
</evidence>
<dbReference type="InterPro" id="IPR003959">
    <property type="entry name" value="ATPase_AAA_core"/>
</dbReference>
<dbReference type="InterPro" id="IPR027417">
    <property type="entry name" value="P-loop_NTPase"/>
</dbReference>
<sequence>MDKKTGSDLVLRNDGQVLFKKLMATEFETLVIKAGIVPCMGKFFTINFSTTKLHRGVFAALEETLEQGNIFVGILNDDRFNFSPSTTGLYARMVGLNRKNLRCSFIGSDRLEVLELDELSFDRNQYARAKIRLLEDRKIDPKGQKEVNNLRNTVDKIMAGLFGWGNGSKLQQGFWNNHIFDKDMGPGQLADQVVSSSEMFSECRSQIFYQLDPCVRLRMAVHRLEPVVQRMIEAAKDSIAEEKNAEQSRQLAKLFGAESQEKELTERFSEVKSFMCPEMVKIVESKLAKCNGMDATSKAHKDNVSFILSLPWGKYAPETDDSINTVSKKLDEDHYGMPDAKRRILQYLAIRKLNPKGQNSILCLMGPPGTGKTSFFQSLGKALNRPFVKFALGGVHDESDIRGHRMTYIGAMAGRIVQLIQQSGVMNPVFALDEIDKLGELSAQGNPAAALLEVLDPEQNSKFIDKYVGGPIDLSQVLFVITGNDIKGINPILRDRLHIVEIKGYALFEKFMIAKNYLIPRQLKNAGVEDFVEFSDEAIQRIVDKHASDEGVRGIDHCLNDICAECALRFVSTECLEQTKIGISEVEKTLVDYKITGKEIGFGAK</sequence>
<name>A0A0G1B7X6_9BACT</name>
<evidence type="ECO:0000256" key="6">
    <source>
        <dbReference type="ARBA" id="ARBA00050665"/>
    </source>
</evidence>
<evidence type="ECO:0000313" key="10">
    <source>
        <dbReference type="Proteomes" id="UP000034875"/>
    </source>
</evidence>
<dbReference type="GO" id="GO:0005524">
    <property type="term" value="F:ATP binding"/>
    <property type="evidence" value="ECO:0007669"/>
    <property type="project" value="UniProtKB-KW"/>
</dbReference>
<accession>A0A0G1B7X6</accession>
<evidence type="ECO:0000256" key="4">
    <source>
        <dbReference type="ARBA" id="ARBA00022825"/>
    </source>
</evidence>
<dbReference type="Pfam" id="PF00004">
    <property type="entry name" value="AAA"/>
    <property type="match status" value="1"/>
</dbReference>
<dbReference type="GO" id="GO:0006515">
    <property type="term" value="P:protein quality control for misfolded or incompletely synthesized proteins"/>
    <property type="evidence" value="ECO:0007669"/>
    <property type="project" value="TreeGrafter"/>
</dbReference>
<dbReference type="SMART" id="SM00382">
    <property type="entry name" value="AAA"/>
    <property type="match status" value="1"/>
</dbReference>
<keyword evidence="1 9" id="KW-0645">Protease</keyword>
<dbReference type="AlphaFoldDB" id="A0A0G1B7X6"/>
<reference evidence="9 10" key="1">
    <citation type="journal article" date="2015" name="Nature">
        <title>rRNA introns, odd ribosomes, and small enigmatic genomes across a large radiation of phyla.</title>
        <authorList>
            <person name="Brown C.T."/>
            <person name="Hug L.A."/>
            <person name="Thomas B.C."/>
            <person name="Sharon I."/>
            <person name="Castelle C.J."/>
            <person name="Singh A."/>
            <person name="Wilkins M.J."/>
            <person name="Williams K.H."/>
            <person name="Banfield J.F."/>
        </authorList>
    </citation>
    <scope>NUCLEOTIDE SEQUENCE [LARGE SCALE GENOMIC DNA]</scope>
</reference>
<dbReference type="EC" id="3.4.21.53" evidence="7"/>
<dbReference type="Proteomes" id="UP000034875">
    <property type="component" value="Unassembled WGS sequence"/>
</dbReference>
<keyword evidence="2" id="KW-0547">Nucleotide-binding</keyword>
<protein>
    <recommendedName>
        <fullName evidence="7">endopeptidase La</fullName>
        <ecNumber evidence="7">3.4.21.53</ecNumber>
    </recommendedName>
</protein>
<comment type="caution">
    <text evidence="9">The sequence shown here is derived from an EMBL/GenBank/DDBJ whole genome shotgun (WGS) entry which is preliminary data.</text>
</comment>
<dbReference type="Gene3D" id="1.10.8.60">
    <property type="match status" value="1"/>
</dbReference>
<comment type="catalytic activity">
    <reaction evidence="6">
        <text>Hydrolysis of proteins in presence of ATP.</text>
        <dbReference type="EC" id="3.4.21.53"/>
    </reaction>
</comment>
<gene>
    <name evidence="9" type="ORF">UV05_C0044G0007</name>
</gene>
<keyword evidence="3" id="KW-0378">Hydrolase</keyword>
<evidence type="ECO:0000256" key="1">
    <source>
        <dbReference type="ARBA" id="ARBA00022670"/>
    </source>
</evidence>
<dbReference type="SUPFAM" id="SSF52540">
    <property type="entry name" value="P-loop containing nucleoside triphosphate hydrolases"/>
    <property type="match status" value="1"/>
</dbReference>
<organism evidence="9 10">
    <name type="scientific">candidate division CPR1 bacterium GW2011_GWA2_42_17</name>
    <dbReference type="NCBI Taxonomy" id="1618341"/>
    <lineage>
        <taxon>Bacteria</taxon>
        <taxon>candidate division CPR1</taxon>
    </lineage>
</organism>
<dbReference type="PANTHER" id="PTHR43718:SF2">
    <property type="entry name" value="LON PROTEASE HOMOLOG, MITOCHONDRIAL"/>
    <property type="match status" value="1"/>
</dbReference>
<feature type="domain" description="AAA+ ATPase" evidence="8">
    <location>
        <begin position="358"/>
        <end position="503"/>
    </location>
</feature>
<evidence type="ECO:0000256" key="3">
    <source>
        <dbReference type="ARBA" id="ARBA00022801"/>
    </source>
</evidence>
<dbReference type="FunFam" id="3.40.50.300:FF:000021">
    <property type="entry name" value="Lon protease homolog"/>
    <property type="match status" value="1"/>
</dbReference>
<evidence type="ECO:0000259" key="8">
    <source>
        <dbReference type="SMART" id="SM00382"/>
    </source>
</evidence>
<dbReference type="InterPro" id="IPR027065">
    <property type="entry name" value="Lon_Prtase"/>
</dbReference>
<evidence type="ECO:0000256" key="7">
    <source>
        <dbReference type="ARBA" id="ARBA00066743"/>
    </source>
</evidence>
<keyword evidence="4" id="KW-0720">Serine protease</keyword>
<keyword evidence="5" id="KW-0067">ATP-binding</keyword>
<dbReference type="GO" id="GO:0004252">
    <property type="term" value="F:serine-type endopeptidase activity"/>
    <property type="evidence" value="ECO:0007669"/>
    <property type="project" value="UniProtKB-EC"/>
</dbReference>
<dbReference type="GO" id="GO:0004176">
    <property type="term" value="F:ATP-dependent peptidase activity"/>
    <property type="evidence" value="ECO:0007669"/>
    <property type="project" value="InterPro"/>
</dbReference>
<proteinExistence type="predicted"/>